<evidence type="ECO:0000256" key="1">
    <source>
        <dbReference type="SAM" id="MobiDB-lite"/>
    </source>
</evidence>
<keyword evidence="4" id="KW-1185">Reference proteome</keyword>
<keyword evidence="3" id="KW-0540">Nuclease</keyword>
<reference evidence="3 4" key="1">
    <citation type="submission" date="2012-09" db="EMBL/GenBank/DDBJ databases">
        <title>Draft Genome Sequences of 6 Strains from Genus Thauera.</title>
        <authorList>
            <person name="Liu B."/>
            <person name="Shapleigh J.P."/>
            <person name="Frostegard A.H."/>
        </authorList>
    </citation>
    <scope>NUCLEOTIDE SEQUENCE [LARGE SCALE GENOMIC DNA]</scope>
    <source>
        <strain evidence="3 4">B4P</strain>
    </source>
</reference>
<keyword evidence="3" id="KW-0255">Endonuclease</keyword>
<dbReference type="InterPro" id="IPR014833">
    <property type="entry name" value="TnsA_N"/>
</dbReference>
<evidence type="ECO:0000259" key="2">
    <source>
        <dbReference type="Pfam" id="PF08722"/>
    </source>
</evidence>
<dbReference type="RefSeq" id="WP_004360025.1">
    <property type="nucleotide sequence ID" value="NZ_AMXF01000040.1"/>
</dbReference>
<protein>
    <submittedName>
        <fullName evidence="3">TnsA endonuclease N-terminal domain family protein</fullName>
    </submittedName>
</protein>
<keyword evidence="3" id="KW-0378">Hydrolase</keyword>
<evidence type="ECO:0000313" key="4">
    <source>
        <dbReference type="Proteomes" id="UP000013047"/>
    </source>
</evidence>
<dbReference type="GO" id="GO:0004519">
    <property type="term" value="F:endonuclease activity"/>
    <property type="evidence" value="ECO:0007669"/>
    <property type="project" value="UniProtKB-KW"/>
</dbReference>
<dbReference type="Proteomes" id="UP000013047">
    <property type="component" value="Unassembled WGS sequence"/>
</dbReference>
<gene>
    <name evidence="3" type="ORF">C667_08113</name>
</gene>
<dbReference type="Pfam" id="PF08722">
    <property type="entry name" value="Tn7_TnsA-like_N"/>
    <property type="match status" value="1"/>
</dbReference>
<feature type="region of interest" description="Disordered" evidence="1">
    <location>
        <begin position="1"/>
        <end position="21"/>
    </location>
</feature>
<dbReference type="OrthoDB" id="509902at2"/>
<sequence>MARQPITRSQPMPRRKAPSFKSGAIVHCESAQEEEAVARFEACPSVTKITAQPVRIAYEHEGKKRNTTPDFKLTLVDGLEIYVEVKHTTQAMTMADVLEARAVGSAAQGLDYYVITDRWIRVEPLLENIRILQRWRGAARVSPDRLELSAVEPDLPLPIHVVAERLGGLSRAAAHVLNGDLNIDLLSHTIDRNAMVLQEPHRATRIARELPWRTTEGSEIWGVAK</sequence>
<name>N6ZZM8_9RHOO</name>
<dbReference type="AlphaFoldDB" id="N6ZZM8"/>
<feature type="compositionally biased region" description="Polar residues" evidence="1">
    <location>
        <begin position="1"/>
        <end position="10"/>
    </location>
</feature>
<evidence type="ECO:0000313" key="3">
    <source>
        <dbReference type="EMBL" id="ENO97599.1"/>
    </source>
</evidence>
<organism evidence="3 4">
    <name type="scientific">Thauera phenylacetica B4P</name>
    <dbReference type="NCBI Taxonomy" id="1234382"/>
    <lineage>
        <taxon>Bacteria</taxon>
        <taxon>Pseudomonadati</taxon>
        <taxon>Pseudomonadota</taxon>
        <taxon>Betaproteobacteria</taxon>
        <taxon>Rhodocyclales</taxon>
        <taxon>Zoogloeaceae</taxon>
        <taxon>Thauera</taxon>
    </lineage>
</organism>
<comment type="caution">
    <text evidence="3">The sequence shown here is derived from an EMBL/GenBank/DDBJ whole genome shotgun (WGS) entry which is preliminary data.</text>
</comment>
<accession>N6ZZM8</accession>
<proteinExistence type="predicted"/>
<feature type="domain" description="TnsA endonuclease N-terminal" evidence="2">
    <location>
        <begin position="44"/>
        <end position="117"/>
    </location>
</feature>
<dbReference type="EMBL" id="AMXF01000040">
    <property type="protein sequence ID" value="ENO97599.1"/>
    <property type="molecule type" value="Genomic_DNA"/>
</dbReference>